<sequence>MTDMQDIEQSIIRQKIISALKYGDKPNLVEMTQLASKIISEDVEKLLSLVDNFVFNYGVMTGIQIHGPMDTHWIYPHDFYLVSSQLPGGKKNLFL</sequence>
<accession>A0A9P1KIN4</accession>
<dbReference type="EMBL" id="FO818640">
    <property type="protein sequence ID" value="CDM97836.1"/>
    <property type="molecule type" value="Genomic_DNA"/>
</dbReference>
<evidence type="ECO:0000313" key="3">
    <source>
        <dbReference type="Proteomes" id="UP000032946"/>
    </source>
</evidence>
<evidence type="ECO:0000259" key="1">
    <source>
        <dbReference type="Pfam" id="PF18599"/>
    </source>
</evidence>
<protein>
    <recommendedName>
        <fullName evidence="1">Limiting CO2-inducible protein B/C beta carbonyic anhydrase domain-containing protein</fullName>
    </recommendedName>
</protein>
<gene>
    <name evidence="2" type="ORF">ARTHRO_60437</name>
</gene>
<proteinExistence type="predicted"/>
<dbReference type="Proteomes" id="UP000032946">
    <property type="component" value="Chromosome"/>
</dbReference>
<dbReference type="Pfam" id="PF18599">
    <property type="entry name" value="LCIB_C_CA"/>
    <property type="match status" value="1"/>
</dbReference>
<reference evidence="2 3" key="1">
    <citation type="submission" date="2014-02" db="EMBL/GenBank/DDBJ databases">
        <authorList>
            <person name="Genoscope - CEA"/>
        </authorList>
    </citation>
    <scope>NUCLEOTIDE SEQUENCE [LARGE SCALE GENOMIC DNA]</scope>
    <source>
        <strain evidence="2 3">PCC 8005</strain>
    </source>
</reference>
<keyword evidence="3" id="KW-1185">Reference proteome</keyword>
<evidence type="ECO:0000313" key="2">
    <source>
        <dbReference type="EMBL" id="CDM97836.1"/>
    </source>
</evidence>
<organism evidence="2 3">
    <name type="scientific">Limnospira indica PCC 8005</name>
    <dbReference type="NCBI Taxonomy" id="376219"/>
    <lineage>
        <taxon>Bacteria</taxon>
        <taxon>Bacillati</taxon>
        <taxon>Cyanobacteriota</taxon>
        <taxon>Cyanophyceae</taxon>
        <taxon>Oscillatoriophycideae</taxon>
        <taxon>Oscillatoriales</taxon>
        <taxon>Sirenicapillariaceae</taxon>
        <taxon>Limnospira</taxon>
    </lineage>
</organism>
<name>A0A9P1KIN4_9CYAN</name>
<dbReference type="InterPro" id="IPR040703">
    <property type="entry name" value="LCIB/C_CA"/>
</dbReference>
<feature type="domain" description="Limiting CO2-inducible protein B/C beta carbonyic anhydrase" evidence="1">
    <location>
        <begin position="2"/>
        <end position="82"/>
    </location>
</feature>
<dbReference type="AlphaFoldDB" id="A0A9P1KIN4"/>